<reference evidence="12 13" key="1">
    <citation type="journal article" date="2019" name="Genome Biol. Evol.">
        <title>Insights into the evolution of the New World diploid cottons (Gossypium, subgenus Houzingenia) based on genome sequencing.</title>
        <authorList>
            <person name="Grover C.E."/>
            <person name="Arick M.A. 2nd"/>
            <person name="Thrash A."/>
            <person name="Conover J.L."/>
            <person name="Sanders W.S."/>
            <person name="Peterson D.G."/>
            <person name="Frelichowski J.E."/>
            <person name="Scheffler J.A."/>
            <person name="Scheffler B.E."/>
            <person name="Wendel J.F."/>
        </authorList>
    </citation>
    <scope>NUCLEOTIDE SEQUENCE [LARGE SCALE GENOMIC DNA]</scope>
    <source>
        <strain evidence="12">157</strain>
        <tissue evidence="12">Leaf</tissue>
    </source>
</reference>
<evidence type="ECO:0000313" key="13">
    <source>
        <dbReference type="Proteomes" id="UP000593572"/>
    </source>
</evidence>
<comment type="subcellular location">
    <subcellularLocation>
        <location evidence="1">Mitochondrion inner membrane</location>
        <topology evidence="1">Multi-pass membrane protein</topology>
    </subcellularLocation>
</comment>
<evidence type="ECO:0000256" key="6">
    <source>
        <dbReference type="ARBA" id="ARBA00022792"/>
    </source>
</evidence>
<evidence type="ECO:0000313" key="12">
    <source>
        <dbReference type="EMBL" id="MBA0573333.1"/>
    </source>
</evidence>
<keyword evidence="5" id="KW-0677">Repeat</keyword>
<dbReference type="EMBL" id="JABEZX010000013">
    <property type="protein sequence ID" value="MBA0573333.1"/>
    <property type="molecule type" value="Genomic_DNA"/>
</dbReference>
<keyword evidence="8" id="KW-0496">Mitochondrion</keyword>
<dbReference type="InterPro" id="IPR002067">
    <property type="entry name" value="MCP"/>
</dbReference>
<sequence length="348" mass="38372">MKANVHGHKETRTRTGITVLLTSLSAMVAETSTFPIDLTKTRLQLHGESQPLSSSMRRPTKSFRVAAGIVRDQGVSGLYKGLSSAIIRHLFYTPIRIVGYENLRNLVSADGSLSLSSKALVGGISGAIAQFVASPADLVKVRMQADGRLINKGLQPRYKGPFDAFNKIVAMEGLGGLWKGVLPNVQRAFLVNMGELACYDHAKRFVINNQIFDDNIYTHILASIMSGLSATMLSCPADVVKTRMMNQAASKEGNVMYKSSYDCLVKTVKIEGLTALWKGFFPTWARLGPWQFFFWMLLPVSCSRGNNLNTSIGQKMFCFDGLLPIPLAVNGDRLCFLCMLWPVQVCKY</sequence>
<evidence type="ECO:0000256" key="8">
    <source>
        <dbReference type="ARBA" id="ARBA00023128"/>
    </source>
</evidence>
<keyword evidence="13" id="KW-1185">Reference proteome</keyword>
<dbReference type="PANTHER" id="PTHR45618">
    <property type="entry name" value="MITOCHONDRIAL DICARBOXYLATE CARRIER-RELATED"/>
    <property type="match status" value="1"/>
</dbReference>
<dbReference type="InterPro" id="IPR023395">
    <property type="entry name" value="MCP_dom_sf"/>
</dbReference>
<dbReference type="PRINTS" id="PR00926">
    <property type="entry name" value="MITOCARRIER"/>
</dbReference>
<evidence type="ECO:0000256" key="7">
    <source>
        <dbReference type="ARBA" id="ARBA00022989"/>
    </source>
</evidence>
<comment type="similarity">
    <text evidence="2 11">Belongs to the mitochondrial carrier (TC 2.A.29) family.</text>
</comment>
<dbReference type="SUPFAM" id="SSF103506">
    <property type="entry name" value="Mitochondrial carrier"/>
    <property type="match status" value="1"/>
</dbReference>
<accession>A0A7J8N8W3</accession>
<dbReference type="FunFam" id="1.50.40.10:FF:000062">
    <property type="entry name" value="mitochondrial uncoupling protein 3"/>
    <property type="match status" value="1"/>
</dbReference>
<evidence type="ECO:0000256" key="9">
    <source>
        <dbReference type="ARBA" id="ARBA00023136"/>
    </source>
</evidence>
<evidence type="ECO:0000256" key="3">
    <source>
        <dbReference type="ARBA" id="ARBA00022448"/>
    </source>
</evidence>
<dbReference type="Pfam" id="PF00153">
    <property type="entry name" value="Mito_carr"/>
    <property type="match status" value="3"/>
</dbReference>
<dbReference type="Gene3D" id="1.50.40.10">
    <property type="entry name" value="Mitochondrial carrier domain"/>
    <property type="match status" value="1"/>
</dbReference>
<dbReference type="GO" id="GO:0022857">
    <property type="term" value="F:transmembrane transporter activity"/>
    <property type="evidence" value="ECO:0007669"/>
    <property type="project" value="UniProtKB-ARBA"/>
</dbReference>
<keyword evidence="9 10" id="KW-0472">Membrane</keyword>
<dbReference type="InterPro" id="IPR050391">
    <property type="entry name" value="Mito_Metabolite_Transporter"/>
</dbReference>
<feature type="non-terminal residue" evidence="12">
    <location>
        <position position="348"/>
    </location>
</feature>
<feature type="repeat" description="Solcar" evidence="10">
    <location>
        <begin position="214"/>
        <end position="304"/>
    </location>
</feature>
<evidence type="ECO:0000256" key="5">
    <source>
        <dbReference type="ARBA" id="ARBA00022737"/>
    </source>
</evidence>
<evidence type="ECO:0000256" key="2">
    <source>
        <dbReference type="ARBA" id="ARBA00006375"/>
    </source>
</evidence>
<dbReference type="PROSITE" id="PS50920">
    <property type="entry name" value="SOLCAR"/>
    <property type="match status" value="3"/>
</dbReference>
<dbReference type="InterPro" id="IPR018108">
    <property type="entry name" value="MCP_transmembrane"/>
</dbReference>
<dbReference type="GO" id="GO:0005743">
    <property type="term" value="C:mitochondrial inner membrane"/>
    <property type="evidence" value="ECO:0007669"/>
    <property type="project" value="UniProtKB-SubCell"/>
</dbReference>
<dbReference type="AlphaFoldDB" id="A0A7J8N8W3"/>
<feature type="repeat" description="Solcar" evidence="10">
    <location>
        <begin position="17"/>
        <end position="106"/>
    </location>
</feature>
<evidence type="ECO:0000256" key="11">
    <source>
        <dbReference type="RuleBase" id="RU000488"/>
    </source>
</evidence>
<comment type="caution">
    <text evidence="12">The sequence shown here is derived from an EMBL/GenBank/DDBJ whole genome shotgun (WGS) entry which is preliminary data.</text>
</comment>
<keyword evidence="6" id="KW-0999">Mitochondrion inner membrane</keyword>
<evidence type="ECO:0008006" key="14">
    <source>
        <dbReference type="Google" id="ProtNLM"/>
    </source>
</evidence>
<gene>
    <name evidence="12" type="ORF">Golob_000611</name>
</gene>
<dbReference type="Proteomes" id="UP000593572">
    <property type="component" value="Unassembled WGS sequence"/>
</dbReference>
<feature type="repeat" description="Solcar" evidence="10">
    <location>
        <begin position="113"/>
        <end position="205"/>
    </location>
</feature>
<evidence type="ECO:0000256" key="4">
    <source>
        <dbReference type="ARBA" id="ARBA00022692"/>
    </source>
</evidence>
<keyword evidence="7" id="KW-1133">Transmembrane helix</keyword>
<organism evidence="12 13">
    <name type="scientific">Gossypium lobatum</name>
    <dbReference type="NCBI Taxonomy" id="34289"/>
    <lineage>
        <taxon>Eukaryota</taxon>
        <taxon>Viridiplantae</taxon>
        <taxon>Streptophyta</taxon>
        <taxon>Embryophyta</taxon>
        <taxon>Tracheophyta</taxon>
        <taxon>Spermatophyta</taxon>
        <taxon>Magnoliopsida</taxon>
        <taxon>eudicotyledons</taxon>
        <taxon>Gunneridae</taxon>
        <taxon>Pentapetalae</taxon>
        <taxon>rosids</taxon>
        <taxon>malvids</taxon>
        <taxon>Malvales</taxon>
        <taxon>Malvaceae</taxon>
        <taxon>Malvoideae</taxon>
        <taxon>Gossypium</taxon>
    </lineage>
</organism>
<keyword evidence="3 11" id="KW-0813">Transport</keyword>
<protein>
    <recommendedName>
        <fullName evidence="14">Uncoupling protein 3</fullName>
    </recommendedName>
</protein>
<keyword evidence="4 10" id="KW-0812">Transmembrane</keyword>
<name>A0A7J8N8W3_9ROSI</name>
<proteinExistence type="inferred from homology"/>
<evidence type="ECO:0000256" key="10">
    <source>
        <dbReference type="PROSITE-ProRule" id="PRU00282"/>
    </source>
</evidence>
<evidence type="ECO:0000256" key="1">
    <source>
        <dbReference type="ARBA" id="ARBA00004448"/>
    </source>
</evidence>